<dbReference type="PANTHER" id="PTHR42908:SF3">
    <property type="entry name" value="ELONGATION FACTOR-LIKE GTPASE 1"/>
    <property type="match status" value="1"/>
</dbReference>
<dbReference type="GO" id="GO:1990904">
    <property type="term" value="C:ribonucleoprotein complex"/>
    <property type="evidence" value="ECO:0007669"/>
    <property type="project" value="TreeGrafter"/>
</dbReference>
<dbReference type="PROSITE" id="PS51722">
    <property type="entry name" value="G_TR_2"/>
    <property type="match status" value="1"/>
</dbReference>
<keyword evidence="1" id="KW-0547">Nucleotide-binding</keyword>
<dbReference type="Gene3D" id="3.30.230.10">
    <property type="match status" value="1"/>
</dbReference>
<gene>
    <name evidence="4" type="ORF">CLODIP_2_CD00576</name>
</gene>
<comment type="caution">
    <text evidence="4">The sequence shown here is derived from an EMBL/GenBank/DDBJ whole genome shotgun (WGS) entry which is preliminary data.</text>
</comment>
<proteinExistence type="predicted"/>
<accession>A0A8S1DX72</accession>
<dbReference type="SUPFAM" id="SSF52540">
    <property type="entry name" value="P-loop containing nucleoside triphosphate hydrolases"/>
    <property type="match status" value="1"/>
</dbReference>
<dbReference type="FunFam" id="3.30.70.870:FF:000002">
    <property type="entry name" value="Translation elongation factor 2"/>
    <property type="match status" value="1"/>
</dbReference>
<dbReference type="CDD" id="cd01885">
    <property type="entry name" value="EF2"/>
    <property type="match status" value="1"/>
</dbReference>
<evidence type="ECO:0000259" key="3">
    <source>
        <dbReference type="PROSITE" id="PS51722"/>
    </source>
</evidence>
<dbReference type="CDD" id="cd16261">
    <property type="entry name" value="EF2_snRNP_III"/>
    <property type="match status" value="1"/>
</dbReference>
<evidence type="ECO:0000313" key="5">
    <source>
        <dbReference type="Proteomes" id="UP000494165"/>
    </source>
</evidence>
<dbReference type="PRINTS" id="PR00315">
    <property type="entry name" value="ELONGATNFCT"/>
</dbReference>
<dbReference type="OrthoDB" id="364892at2759"/>
<keyword evidence="5" id="KW-1185">Reference proteome</keyword>
<dbReference type="Proteomes" id="UP000494165">
    <property type="component" value="Unassembled WGS sequence"/>
</dbReference>
<dbReference type="CDD" id="cd01681">
    <property type="entry name" value="aeEF2_snRNP_like_IV"/>
    <property type="match status" value="1"/>
</dbReference>
<dbReference type="AlphaFoldDB" id="A0A8S1DX72"/>
<evidence type="ECO:0000313" key="4">
    <source>
        <dbReference type="EMBL" id="CAB3384648.1"/>
    </source>
</evidence>
<dbReference type="GO" id="GO:0005525">
    <property type="term" value="F:GTP binding"/>
    <property type="evidence" value="ECO:0007669"/>
    <property type="project" value="UniProtKB-KW"/>
</dbReference>
<dbReference type="InterPro" id="IPR005225">
    <property type="entry name" value="Small_GTP-bd"/>
</dbReference>
<dbReference type="Gene3D" id="2.40.30.10">
    <property type="entry name" value="Translation factors"/>
    <property type="match status" value="1"/>
</dbReference>
<organism evidence="4 5">
    <name type="scientific">Cloeon dipterum</name>
    <dbReference type="NCBI Taxonomy" id="197152"/>
    <lineage>
        <taxon>Eukaryota</taxon>
        <taxon>Metazoa</taxon>
        <taxon>Ecdysozoa</taxon>
        <taxon>Arthropoda</taxon>
        <taxon>Hexapoda</taxon>
        <taxon>Insecta</taxon>
        <taxon>Pterygota</taxon>
        <taxon>Palaeoptera</taxon>
        <taxon>Ephemeroptera</taxon>
        <taxon>Pisciforma</taxon>
        <taxon>Baetidae</taxon>
        <taxon>Cloeon</taxon>
    </lineage>
</organism>
<dbReference type="InterPro" id="IPR020568">
    <property type="entry name" value="Ribosomal_Su5_D2-typ_SF"/>
</dbReference>
<dbReference type="InterPro" id="IPR004161">
    <property type="entry name" value="EFTu-like_2"/>
</dbReference>
<dbReference type="EMBL" id="CADEPI010000363">
    <property type="protein sequence ID" value="CAB3384648.1"/>
    <property type="molecule type" value="Genomic_DNA"/>
</dbReference>
<dbReference type="SUPFAM" id="SSF54211">
    <property type="entry name" value="Ribosomal protein S5 domain 2-like"/>
    <property type="match status" value="1"/>
</dbReference>
<dbReference type="SUPFAM" id="SSF50447">
    <property type="entry name" value="Translation proteins"/>
    <property type="match status" value="1"/>
</dbReference>
<dbReference type="CDD" id="cd16268">
    <property type="entry name" value="EF2_II"/>
    <property type="match status" value="1"/>
</dbReference>
<name>A0A8S1DX72_9INSE</name>
<dbReference type="InterPro" id="IPR035647">
    <property type="entry name" value="EFG_III/V"/>
</dbReference>
<dbReference type="Gene3D" id="3.40.50.300">
    <property type="entry name" value="P-loop containing nucleotide triphosphate hydrolases"/>
    <property type="match status" value="1"/>
</dbReference>
<dbReference type="Gene3D" id="3.30.70.870">
    <property type="entry name" value="Elongation Factor G (Translational Gtpase), domain 3"/>
    <property type="match status" value="1"/>
</dbReference>
<sequence length="835" mass="92432">MRTTTVEELRILQGKPRNVRNVCVLAHVDHGKTTLVDSLVASNGIISASMAGKHRYMDSRSDEQERGITMKSSAIALKHTYEGDDMLINVIDSPGHVDFSSEVSTAVRLCDGAILVVDVVEGVCPQTKVCIQQAWTENLKPVLVLNKIDRLVYEMKLHPLDAYVHLTQVLEQVNAVMGELFASEAISKGTDTWTSGLEAADDSQLYFSPEQGNVVFASAIDGWAFNVSYFANMFAPKMNLDPVEVRKFVWGDFYFKGNKIVAGAQEKAKKPVFVQMVLDNLWSVYEAKDKEKLKLMAQRVGCQMSARDARHPDHRVQIKALLAQWLPLANSVLDMVCKDVPSPANLSEARVTGLMSSQLATFDILPEESKALKKSFMGCSASDKAPVIVFISKMLPVEKRDLPENKPKPLTSEEIARRQQLARETRTQMLEKAKAGIGAIKMSAEKEETKADVVETNEEEELPEINMSFVAFARVFSGTIKQGQTLHVLNPKHDPHDALKRLSAGEDVGPHVLPVTVSHLYILMGRELEAVDFVPAGNVLGIGGLEEQVLKSATLSTTVACPAFTELQQAAEPILRVALEPKLPKQMPRLVRGLKLLNQADACVQVLVQETGEHVIITVGEVHLQRCIEDLKLRYANIELNVSDPIVQFRETIIEPPKTDMVNEAITDASMVKDIEVWTANKGAFLKLQAVPLPIEITNLLENSRQQLRLDPFKIKEKLSFGPRRCGPNILLNRIEGHKGSVWTEEGAYGSTFINGFQLATFAGPLCEEPLMGVCFIVQDFKEEGEVITGQLMSAVKDACRKAFQSQPQRLMLAMYTCNILANADILGEYSLFSP</sequence>
<dbReference type="GO" id="GO:0005829">
    <property type="term" value="C:cytosol"/>
    <property type="evidence" value="ECO:0007669"/>
    <property type="project" value="TreeGrafter"/>
</dbReference>
<dbReference type="GO" id="GO:0043022">
    <property type="term" value="F:ribosome binding"/>
    <property type="evidence" value="ECO:0007669"/>
    <property type="project" value="TreeGrafter"/>
</dbReference>
<dbReference type="GO" id="GO:0003924">
    <property type="term" value="F:GTPase activity"/>
    <property type="evidence" value="ECO:0007669"/>
    <property type="project" value="InterPro"/>
</dbReference>
<evidence type="ECO:0000256" key="2">
    <source>
        <dbReference type="ARBA" id="ARBA00023134"/>
    </source>
</evidence>
<dbReference type="NCBIfam" id="TIGR00231">
    <property type="entry name" value="small_GTP"/>
    <property type="match status" value="1"/>
</dbReference>
<dbReference type="PANTHER" id="PTHR42908">
    <property type="entry name" value="TRANSLATION ELONGATION FACTOR-RELATED"/>
    <property type="match status" value="1"/>
</dbReference>
<protein>
    <recommendedName>
        <fullName evidence="3">Tr-type G domain-containing protein</fullName>
    </recommendedName>
</protein>
<evidence type="ECO:0000256" key="1">
    <source>
        <dbReference type="ARBA" id="ARBA00022741"/>
    </source>
</evidence>
<dbReference type="Pfam" id="PF00009">
    <property type="entry name" value="GTP_EFTU"/>
    <property type="match status" value="1"/>
</dbReference>
<feature type="domain" description="Tr-type G" evidence="3">
    <location>
        <begin position="17"/>
        <end position="243"/>
    </location>
</feature>
<keyword evidence="2" id="KW-0342">GTP-binding</keyword>
<dbReference type="FunFam" id="3.40.50.300:FF:000746">
    <property type="entry name" value="Ribosome assembly protein 1"/>
    <property type="match status" value="1"/>
</dbReference>
<dbReference type="SUPFAM" id="SSF54980">
    <property type="entry name" value="EF-G C-terminal domain-like"/>
    <property type="match status" value="1"/>
</dbReference>
<dbReference type="InterPro" id="IPR009000">
    <property type="entry name" value="Transl_B-barrel_sf"/>
</dbReference>
<dbReference type="InterPro" id="IPR027417">
    <property type="entry name" value="P-loop_NTPase"/>
</dbReference>
<dbReference type="InterPro" id="IPR000795">
    <property type="entry name" value="T_Tr_GTP-bd_dom"/>
</dbReference>
<dbReference type="GO" id="GO:0042256">
    <property type="term" value="P:cytosolic ribosome assembly"/>
    <property type="evidence" value="ECO:0007669"/>
    <property type="project" value="TreeGrafter"/>
</dbReference>
<dbReference type="Pfam" id="PF03144">
    <property type="entry name" value="GTP_EFTU_D2"/>
    <property type="match status" value="1"/>
</dbReference>
<reference evidence="4 5" key="1">
    <citation type="submission" date="2020-04" db="EMBL/GenBank/DDBJ databases">
        <authorList>
            <person name="Alioto T."/>
            <person name="Alioto T."/>
            <person name="Gomez Garrido J."/>
        </authorList>
    </citation>
    <scope>NUCLEOTIDE SEQUENCE [LARGE SCALE GENOMIC DNA]</scope>
</reference>
<dbReference type="InterPro" id="IPR014721">
    <property type="entry name" value="Ribsml_uS5_D2-typ_fold_subgr"/>
</dbReference>